<organism evidence="3 4">
    <name type="scientific">Candidatus Kapaibacterium thiocyanatum</name>
    <dbReference type="NCBI Taxonomy" id="1895771"/>
    <lineage>
        <taxon>Bacteria</taxon>
        <taxon>Pseudomonadati</taxon>
        <taxon>Candidatus Kapaibacteriota</taxon>
        <taxon>Candidatus Kapaibacteriia</taxon>
        <taxon>Candidatus Kapaibacteriales</taxon>
        <taxon>Candidatus Kapaibacteriaceae</taxon>
        <taxon>Candidatus Kapaibacterium</taxon>
    </lineage>
</organism>
<dbReference type="EMBL" id="MKVH01000002">
    <property type="protein sequence ID" value="OJX61343.1"/>
    <property type="molecule type" value="Genomic_DNA"/>
</dbReference>
<comment type="similarity">
    <text evidence="1">Belongs to the short-chain dehydrogenases/reductases (SDR) family.</text>
</comment>
<dbReference type="Gene3D" id="3.40.50.720">
    <property type="entry name" value="NAD(P)-binding Rossmann-like Domain"/>
    <property type="match status" value="1"/>
</dbReference>
<evidence type="ECO:0000313" key="4">
    <source>
        <dbReference type="Proteomes" id="UP000184233"/>
    </source>
</evidence>
<evidence type="ECO:0008006" key="5">
    <source>
        <dbReference type="Google" id="ProtNLM"/>
    </source>
</evidence>
<gene>
    <name evidence="3" type="ORF">BGO89_01855</name>
</gene>
<dbReference type="InterPro" id="IPR020904">
    <property type="entry name" value="Sc_DH/Rdtase_CS"/>
</dbReference>
<dbReference type="PRINTS" id="PR00081">
    <property type="entry name" value="GDHRDH"/>
</dbReference>
<proteinExistence type="inferred from homology"/>
<dbReference type="PANTHER" id="PTHR24321:SF8">
    <property type="entry name" value="ESTRADIOL 17-BETA-DEHYDROGENASE 8-RELATED"/>
    <property type="match status" value="1"/>
</dbReference>
<dbReference type="STRING" id="1895771.BGO89_01855"/>
<evidence type="ECO:0000256" key="2">
    <source>
        <dbReference type="ARBA" id="ARBA00023002"/>
    </source>
</evidence>
<dbReference type="SUPFAM" id="SSF51735">
    <property type="entry name" value="NAD(P)-binding Rossmann-fold domains"/>
    <property type="match status" value="1"/>
</dbReference>
<dbReference type="PANTHER" id="PTHR24321">
    <property type="entry name" value="DEHYDROGENASES, SHORT CHAIN"/>
    <property type="match status" value="1"/>
</dbReference>
<sequence length="209" mass="22086">MALALVTGAAGNLGRIVVNVMQDAGWTVQGVDRETDLGDAVQTRRRFDDVGRGCTAVIHLVGGIVAGKPIEQTSPEDVQSMLSLNTVTTFNVMRAAIPLMQDSGGGSFIAIGAQAVLHPVSNRAAYASSKAAVVSLVQSMAEEGRQKSIRANCILPSIIRTPANLEWAEGDMDKDWITPEEIARTIVHLSDPGCGVSGAVIPMYGRLPY</sequence>
<dbReference type="AlphaFoldDB" id="A0A1M3L705"/>
<dbReference type="InterPro" id="IPR002347">
    <property type="entry name" value="SDR_fam"/>
</dbReference>
<evidence type="ECO:0000313" key="3">
    <source>
        <dbReference type="EMBL" id="OJX61343.1"/>
    </source>
</evidence>
<evidence type="ECO:0000256" key="1">
    <source>
        <dbReference type="ARBA" id="ARBA00006484"/>
    </source>
</evidence>
<dbReference type="Proteomes" id="UP000184233">
    <property type="component" value="Unassembled WGS sequence"/>
</dbReference>
<dbReference type="PROSITE" id="PS00061">
    <property type="entry name" value="ADH_SHORT"/>
    <property type="match status" value="1"/>
</dbReference>
<keyword evidence="2" id="KW-0560">Oxidoreductase</keyword>
<name>A0A1M3L705_9BACT</name>
<dbReference type="Pfam" id="PF13561">
    <property type="entry name" value="adh_short_C2"/>
    <property type="match status" value="1"/>
</dbReference>
<dbReference type="InterPro" id="IPR036291">
    <property type="entry name" value="NAD(P)-bd_dom_sf"/>
</dbReference>
<protein>
    <recommendedName>
        <fullName evidence="5">Short-chain dehydrogenase</fullName>
    </recommendedName>
</protein>
<dbReference type="GO" id="GO:0016491">
    <property type="term" value="F:oxidoreductase activity"/>
    <property type="evidence" value="ECO:0007669"/>
    <property type="project" value="UniProtKB-KW"/>
</dbReference>
<accession>A0A1M3L705</accession>
<comment type="caution">
    <text evidence="3">The sequence shown here is derived from an EMBL/GenBank/DDBJ whole genome shotgun (WGS) entry which is preliminary data.</text>
</comment>
<reference evidence="3 4" key="1">
    <citation type="submission" date="2016-09" db="EMBL/GenBank/DDBJ databases">
        <title>Genome-resolved meta-omics ties microbial dynamics to process performance in biotechnology for thiocyanate degradation.</title>
        <authorList>
            <person name="Kantor R.S."/>
            <person name="Huddy R.J."/>
            <person name="Iyer R."/>
            <person name="Thomas B.C."/>
            <person name="Brown C.T."/>
            <person name="Anantharaman K."/>
            <person name="Tringe S."/>
            <person name="Hettich R.L."/>
            <person name="Harrison S.T."/>
            <person name="Banfield J.F."/>
        </authorList>
    </citation>
    <scope>NUCLEOTIDE SEQUENCE [LARGE SCALE GENOMIC DNA]</scope>
    <source>
        <strain evidence="3">59-99</strain>
    </source>
</reference>